<dbReference type="InterPro" id="IPR029055">
    <property type="entry name" value="Ntn_hydrolases_N"/>
</dbReference>
<feature type="binding site" evidence="5">
    <location>
        <position position="414"/>
    </location>
    <ligand>
        <name>L-glutamate</name>
        <dbReference type="ChEBI" id="CHEBI:29985"/>
    </ligand>
</feature>
<dbReference type="GO" id="GO:0005886">
    <property type="term" value="C:plasma membrane"/>
    <property type="evidence" value="ECO:0007669"/>
    <property type="project" value="TreeGrafter"/>
</dbReference>
<dbReference type="PANTHER" id="PTHR11686">
    <property type="entry name" value="GAMMA GLUTAMYL TRANSPEPTIDASE"/>
    <property type="match status" value="1"/>
</dbReference>
<organism evidence="7 8">
    <name type="scientific">Pseudooceanicola atlanticus</name>
    <dbReference type="NCBI Taxonomy" id="1461694"/>
    <lineage>
        <taxon>Bacteria</taxon>
        <taxon>Pseudomonadati</taxon>
        <taxon>Pseudomonadota</taxon>
        <taxon>Alphaproteobacteria</taxon>
        <taxon>Rhodobacterales</taxon>
        <taxon>Paracoccaceae</taxon>
        <taxon>Pseudooceanicola</taxon>
    </lineage>
</organism>
<feature type="active site" description="Nucleophile" evidence="4">
    <location>
        <position position="332"/>
    </location>
</feature>
<evidence type="ECO:0000313" key="7">
    <source>
        <dbReference type="EMBL" id="KGM49777.1"/>
    </source>
</evidence>
<dbReference type="OrthoDB" id="9781342at2"/>
<evidence type="ECO:0000256" key="4">
    <source>
        <dbReference type="PIRSR" id="PIRSR600101-1"/>
    </source>
</evidence>
<dbReference type="PANTHER" id="PTHR11686:SF9">
    <property type="entry name" value="RE13973P"/>
    <property type="match status" value="1"/>
</dbReference>
<comment type="catalytic activity">
    <reaction evidence="1">
        <text>an S-substituted glutathione + H2O = an S-substituted L-cysteinylglycine + L-glutamate</text>
        <dbReference type="Rhea" id="RHEA:59468"/>
        <dbReference type="ChEBI" id="CHEBI:15377"/>
        <dbReference type="ChEBI" id="CHEBI:29985"/>
        <dbReference type="ChEBI" id="CHEBI:90779"/>
        <dbReference type="ChEBI" id="CHEBI:143103"/>
        <dbReference type="EC" id="3.4.19.13"/>
    </reaction>
</comment>
<comment type="catalytic activity">
    <reaction evidence="2">
        <text>glutathione + H2O = L-cysteinylglycine + L-glutamate</text>
        <dbReference type="Rhea" id="RHEA:28807"/>
        <dbReference type="ChEBI" id="CHEBI:15377"/>
        <dbReference type="ChEBI" id="CHEBI:29985"/>
        <dbReference type="ChEBI" id="CHEBI:57925"/>
        <dbReference type="ChEBI" id="CHEBI:61694"/>
        <dbReference type="EC" id="3.4.19.13"/>
    </reaction>
</comment>
<dbReference type="InterPro" id="IPR043137">
    <property type="entry name" value="GGT_ssub_C"/>
</dbReference>
<gene>
    <name evidence="7" type="ORF">ATO9_07130</name>
</gene>
<evidence type="ECO:0000256" key="5">
    <source>
        <dbReference type="PIRSR" id="PIRSR600101-2"/>
    </source>
</evidence>
<keyword evidence="8" id="KW-1185">Reference proteome</keyword>
<dbReference type="eggNOG" id="COG0405">
    <property type="taxonomic scope" value="Bacteria"/>
</dbReference>
<dbReference type="GO" id="GO:0006751">
    <property type="term" value="P:glutathione catabolic process"/>
    <property type="evidence" value="ECO:0007669"/>
    <property type="project" value="InterPro"/>
</dbReference>
<evidence type="ECO:0000256" key="6">
    <source>
        <dbReference type="SAM" id="MobiDB-lite"/>
    </source>
</evidence>
<comment type="catalytic activity">
    <reaction evidence="3">
        <text>an N-terminal (5-L-glutamyl)-[peptide] + an alpha-amino acid = 5-L-glutamyl amino acid + an N-terminal L-alpha-aminoacyl-[peptide]</text>
        <dbReference type="Rhea" id="RHEA:23904"/>
        <dbReference type="Rhea" id="RHEA-COMP:9780"/>
        <dbReference type="Rhea" id="RHEA-COMP:9795"/>
        <dbReference type="ChEBI" id="CHEBI:77644"/>
        <dbReference type="ChEBI" id="CHEBI:78597"/>
        <dbReference type="ChEBI" id="CHEBI:78599"/>
        <dbReference type="ChEBI" id="CHEBI:78608"/>
        <dbReference type="EC" id="2.3.2.2"/>
    </reaction>
</comment>
<evidence type="ECO:0000313" key="8">
    <source>
        <dbReference type="Proteomes" id="UP000030004"/>
    </source>
</evidence>
<keyword evidence="7" id="KW-0808">Transferase</keyword>
<accession>A0A0A0EKU0</accession>
<reference evidence="7 8" key="1">
    <citation type="journal article" date="2015" name="Antonie Van Leeuwenhoek">
        <title>Pseudooceanicola atlanticus gen. nov. sp. nov., isolated from surface seawater of the Atlantic Ocean and reclassification of Oceanicola batsensis, Oceanicola marinus, Oceanicola nitratireducens, Oceanicola nanhaiensis, Oceanicola antarcticus and Oceanicola flagellatus, as Pseudooceanicola batsensis comb. nov., Pseudooceanicola marinus comb. nov., Pseudooceanicola nitratireducens comb. nov., Pseudooceanicola nanhaiensis comb. nov., Pseudooceanicola antarcticus comb. nov., and Pseudooceanicola flagellatus comb. nov.</title>
        <authorList>
            <person name="Lai Q."/>
            <person name="Li G."/>
            <person name="Liu X."/>
            <person name="Du Y."/>
            <person name="Sun F."/>
            <person name="Shao Z."/>
        </authorList>
    </citation>
    <scope>NUCLEOTIDE SEQUENCE [LARGE SCALE GENOMIC DNA]</scope>
    <source>
        <strain evidence="7 8">22II-s11g</strain>
    </source>
</reference>
<dbReference type="EMBL" id="AQQX01000002">
    <property type="protein sequence ID" value="KGM49777.1"/>
    <property type="molecule type" value="Genomic_DNA"/>
</dbReference>
<dbReference type="InterPro" id="IPR000101">
    <property type="entry name" value="GGT_peptidase"/>
</dbReference>
<dbReference type="SUPFAM" id="SSF56235">
    <property type="entry name" value="N-terminal nucleophile aminohydrolases (Ntn hydrolases)"/>
    <property type="match status" value="1"/>
</dbReference>
<sequence>MQTNFSATQKTSKTVTETEGGVVASQHRRASEVGAQVLAEGGDAIDAAIATAFTLGVVEPWMSGPGGGGAMVIWRAKEQRAYALNFGMRSPAALDVADYPLTGAARATDLFPWPAVKDDRNVVGATAVAVPGMVAGMEAAHSRFATKAWGDLLAPATAIAEEGPLADWYSALLTTSSARLIAKDPDLAAIFLEDGTWPRIGGWTGSGQQRLDMSGMAATLRRLASHGARDFYEGEIGEAMVADVQGKGGCLSMEDLRAYTANFFEPLSFDRGTTRFHTMPGLTAGPTLADYFTRLASGGDVPAMADALRAAYDHRIATMGHDGETHDSPGCTSHFSVIDREGNMVAVTQTLLSIFGSRTLSQSTGMLMNNGIMWFDPEPGKPNSLASGQPCLMNICPTIAITPEGGFAVGASGGRKIVGAVAQLSTHLTDGGLTLEQAFHTPRFDISGETLVANSALPQDVLDRLVQSYPVSVQPSVSYPFFWACPSAVMRRDGRNMGCTEVMSPWADAVSEPSA</sequence>
<evidence type="ECO:0000256" key="3">
    <source>
        <dbReference type="ARBA" id="ARBA00047417"/>
    </source>
</evidence>
<dbReference type="STRING" id="1461694.ATO9_07130"/>
<dbReference type="GO" id="GO:0036374">
    <property type="term" value="F:glutathione hydrolase activity"/>
    <property type="evidence" value="ECO:0007669"/>
    <property type="project" value="UniProtKB-EC"/>
</dbReference>
<feature type="region of interest" description="Disordered" evidence="6">
    <location>
        <begin position="1"/>
        <end position="27"/>
    </location>
</feature>
<dbReference type="AlphaFoldDB" id="A0A0A0EKU0"/>
<dbReference type="Proteomes" id="UP000030004">
    <property type="component" value="Unassembled WGS sequence"/>
</dbReference>
<protein>
    <submittedName>
        <fullName evidence="7">Gamma-glutamyltransferase</fullName>
    </submittedName>
</protein>
<dbReference type="PRINTS" id="PR01210">
    <property type="entry name" value="GGTRANSPTASE"/>
</dbReference>
<dbReference type="Pfam" id="PF01019">
    <property type="entry name" value="G_glu_transpept"/>
    <property type="match status" value="2"/>
</dbReference>
<dbReference type="GO" id="GO:0103068">
    <property type="term" value="F:leukotriene C4 gamma-glutamyl transferase activity"/>
    <property type="evidence" value="ECO:0007669"/>
    <property type="project" value="UniProtKB-EC"/>
</dbReference>
<dbReference type="Gene3D" id="3.60.20.40">
    <property type="match status" value="1"/>
</dbReference>
<comment type="caution">
    <text evidence="7">The sequence shown here is derived from an EMBL/GenBank/DDBJ whole genome shotgun (WGS) entry which is preliminary data.</text>
</comment>
<name>A0A0A0EKU0_9RHOB</name>
<evidence type="ECO:0000256" key="1">
    <source>
        <dbReference type="ARBA" id="ARBA00001049"/>
    </source>
</evidence>
<feature type="compositionally biased region" description="Polar residues" evidence="6">
    <location>
        <begin position="1"/>
        <end position="17"/>
    </location>
</feature>
<proteinExistence type="predicted"/>
<evidence type="ECO:0000256" key="2">
    <source>
        <dbReference type="ARBA" id="ARBA00001089"/>
    </source>
</evidence>
<dbReference type="RefSeq" id="WP_043747156.1">
    <property type="nucleotide sequence ID" value="NZ_AQQX01000002.1"/>
</dbReference>